<feature type="compositionally biased region" description="Polar residues" evidence="2">
    <location>
        <begin position="235"/>
        <end position="249"/>
    </location>
</feature>
<evidence type="ECO:0000256" key="1">
    <source>
        <dbReference type="PROSITE-ProRule" id="PRU00723"/>
    </source>
</evidence>
<feature type="compositionally biased region" description="Gly residues" evidence="2">
    <location>
        <begin position="32"/>
        <end position="44"/>
    </location>
</feature>
<name>A0A6A6S2G2_9PLEO</name>
<sequence>MPICSFYQRGNCKFGDNCKNEHPGSQRDSNRGFGGRGGGFGGGSSNNRFGGFSGDSYRPAQQSAASFGRNNGTPRFHLDKADIEADLSAQRPIYPLSCYGPGRDAPRQMIEGPVEISPEELRSRYYLARMTGNEVVAQQEESQLHARMEEQVKKICSDITGAMKYVEDGADIHPNRLDIVQAKAPAPADAPGTQPSSNPFQQPRLNAFGSAPQAPAQNTAFGQTSTPAFGGGSAFGQTSNPGQTTSAFGQPSALGFGKPSMPGATSAFGQPATLGRPSAFGQPSALGSTPAFGKPSNPGQTAAFGTATPLGQNSVANKPAFGQNAFGQASQPVVNASPFGGQQPQSTNANPFLVAQNNQPSGLAQQTQTSNVNANPFLQAKTSNPGQQMQNSTPNPFGTNQPAQQAPNANPNPFGTNQQPQQTQNAAPNPFGGAAAASHLSGFASIGLGQNNTPSQTPATSLGSNLFGPKTSAPAAAPSIFGAPTQPSNALGQAPSTAAQQGQPAAAAPATSGQFDSKDRLKEGKPEEYEGERGKMLEEIYLRVARTAFFRDDEEIPLTPPKCEWIKPVQ</sequence>
<dbReference type="PANTHER" id="PTHR21099:SF2">
    <property type="entry name" value="SI:CH211-113E8.11"/>
    <property type="match status" value="1"/>
</dbReference>
<feature type="compositionally biased region" description="Polar residues" evidence="2">
    <location>
        <begin position="448"/>
        <end position="464"/>
    </location>
</feature>
<feature type="compositionally biased region" description="Polar residues" evidence="2">
    <location>
        <begin position="193"/>
        <end position="204"/>
    </location>
</feature>
<evidence type="ECO:0000259" key="3">
    <source>
        <dbReference type="PROSITE" id="PS50103"/>
    </source>
</evidence>
<feature type="zinc finger region" description="C3H1-type" evidence="1">
    <location>
        <begin position="1"/>
        <end position="25"/>
    </location>
</feature>
<keyword evidence="5" id="KW-1185">Reference proteome</keyword>
<evidence type="ECO:0000313" key="4">
    <source>
        <dbReference type="EMBL" id="KAF2641332.1"/>
    </source>
</evidence>
<dbReference type="Pfam" id="PF00642">
    <property type="entry name" value="zf-CCCH"/>
    <property type="match status" value="1"/>
</dbReference>
<feature type="domain" description="C3H1-type" evidence="3">
    <location>
        <begin position="1"/>
        <end position="25"/>
    </location>
</feature>
<feature type="region of interest" description="Disordered" evidence="2">
    <location>
        <begin position="184"/>
        <end position="534"/>
    </location>
</feature>
<dbReference type="GO" id="GO:0005634">
    <property type="term" value="C:nucleus"/>
    <property type="evidence" value="ECO:0007669"/>
    <property type="project" value="TreeGrafter"/>
</dbReference>
<dbReference type="PROSITE" id="PS50103">
    <property type="entry name" value="ZF_C3H1"/>
    <property type="match status" value="1"/>
</dbReference>
<keyword evidence="1" id="KW-0863">Zinc-finger</keyword>
<feature type="compositionally biased region" description="Polar residues" evidence="2">
    <location>
        <begin position="325"/>
        <end position="399"/>
    </location>
</feature>
<dbReference type="AlphaFoldDB" id="A0A6A6S2G2"/>
<evidence type="ECO:0000313" key="5">
    <source>
        <dbReference type="Proteomes" id="UP000799753"/>
    </source>
</evidence>
<feature type="compositionally biased region" description="Polar residues" evidence="2">
    <location>
        <begin position="59"/>
        <end position="73"/>
    </location>
</feature>
<feature type="compositionally biased region" description="Low complexity" evidence="2">
    <location>
        <begin position="400"/>
        <end position="437"/>
    </location>
</feature>
<gene>
    <name evidence="4" type="ORF">P280DRAFT_468968</name>
</gene>
<protein>
    <recommendedName>
        <fullName evidence="3">C3H1-type domain-containing protein</fullName>
    </recommendedName>
</protein>
<feature type="compositionally biased region" description="Low complexity" evidence="2">
    <location>
        <begin position="492"/>
        <end position="514"/>
    </location>
</feature>
<feature type="compositionally biased region" description="Basic and acidic residues" evidence="2">
    <location>
        <begin position="17"/>
        <end position="30"/>
    </location>
</feature>
<dbReference type="GO" id="GO:0008270">
    <property type="term" value="F:zinc ion binding"/>
    <property type="evidence" value="ECO:0007669"/>
    <property type="project" value="UniProtKB-KW"/>
</dbReference>
<proteinExistence type="predicted"/>
<keyword evidence="1" id="KW-0862">Zinc</keyword>
<keyword evidence="1" id="KW-0479">Metal-binding</keyword>
<feature type="compositionally biased region" description="Polar residues" evidence="2">
    <location>
        <begin position="215"/>
        <end position="227"/>
    </location>
</feature>
<feature type="compositionally biased region" description="Basic and acidic residues" evidence="2">
    <location>
        <begin position="516"/>
        <end position="534"/>
    </location>
</feature>
<accession>A0A6A6S2G2</accession>
<feature type="region of interest" description="Disordered" evidence="2">
    <location>
        <begin position="17"/>
        <end position="75"/>
    </location>
</feature>
<dbReference type="EMBL" id="MU006783">
    <property type="protein sequence ID" value="KAF2641332.1"/>
    <property type="molecule type" value="Genomic_DNA"/>
</dbReference>
<dbReference type="SMART" id="SM00356">
    <property type="entry name" value="ZnF_C3H1"/>
    <property type="match status" value="1"/>
</dbReference>
<dbReference type="InterPro" id="IPR000571">
    <property type="entry name" value="Znf_CCCH"/>
</dbReference>
<evidence type="ECO:0000256" key="2">
    <source>
        <dbReference type="SAM" id="MobiDB-lite"/>
    </source>
</evidence>
<dbReference type="Gene3D" id="4.10.1000.10">
    <property type="entry name" value="Zinc finger, CCCH-type"/>
    <property type="match status" value="1"/>
</dbReference>
<dbReference type="Proteomes" id="UP000799753">
    <property type="component" value="Unassembled WGS sequence"/>
</dbReference>
<organism evidence="4 5">
    <name type="scientific">Massarina eburnea CBS 473.64</name>
    <dbReference type="NCBI Taxonomy" id="1395130"/>
    <lineage>
        <taxon>Eukaryota</taxon>
        <taxon>Fungi</taxon>
        <taxon>Dikarya</taxon>
        <taxon>Ascomycota</taxon>
        <taxon>Pezizomycotina</taxon>
        <taxon>Dothideomycetes</taxon>
        <taxon>Pleosporomycetidae</taxon>
        <taxon>Pleosporales</taxon>
        <taxon>Massarineae</taxon>
        <taxon>Massarinaceae</taxon>
        <taxon>Massarina</taxon>
    </lineage>
</organism>
<dbReference type="OrthoDB" id="20729at2759"/>
<dbReference type="PANTHER" id="PTHR21099">
    <property type="entry name" value="RAD201"/>
    <property type="match status" value="1"/>
</dbReference>
<reference evidence="4" key="1">
    <citation type="journal article" date="2020" name="Stud. Mycol.">
        <title>101 Dothideomycetes genomes: a test case for predicting lifestyles and emergence of pathogens.</title>
        <authorList>
            <person name="Haridas S."/>
            <person name="Albert R."/>
            <person name="Binder M."/>
            <person name="Bloem J."/>
            <person name="Labutti K."/>
            <person name="Salamov A."/>
            <person name="Andreopoulos B."/>
            <person name="Baker S."/>
            <person name="Barry K."/>
            <person name="Bills G."/>
            <person name="Bluhm B."/>
            <person name="Cannon C."/>
            <person name="Castanera R."/>
            <person name="Culley D."/>
            <person name="Daum C."/>
            <person name="Ezra D."/>
            <person name="Gonzalez J."/>
            <person name="Henrissat B."/>
            <person name="Kuo A."/>
            <person name="Liang C."/>
            <person name="Lipzen A."/>
            <person name="Lutzoni F."/>
            <person name="Magnuson J."/>
            <person name="Mondo S."/>
            <person name="Nolan M."/>
            <person name="Ohm R."/>
            <person name="Pangilinan J."/>
            <person name="Park H.-J."/>
            <person name="Ramirez L."/>
            <person name="Alfaro M."/>
            <person name="Sun H."/>
            <person name="Tritt A."/>
            <person name="Yoshinaga Y."/>
            <person name="Zwiers L.-H."/>
            <person name="Turgeon B."/>
            <person name="Goodwin S."/>
            <person name="Spatafora J."/>
            <person name="Crous P."/>
            <person name="Grigoriev I."/>
        </authorList>
    </citation>
    <scope>NUCLEOTIDE SEQUENCE</scope>
    <source>
        <strain evidence="4">CBS 473.64</strain>
    </source>
</reference>